<dbReference type="SMART" id="SM00487">
    <property type="entry name" value="DEXDc"/>
    <property type="match status" value="1"/>
</dbReference>
<evidence type="ECO:0000313" key="6">
    <source>
        <dbReference type="Proteomes" id="UP001431209"/>
    </source>
</evidence>
<name>A0AAW2ZNL0_9EUKA</name>
<dbReference type="PROSITE" id="PS51194">
    <property type="entry name" value="HELICASE_CTER"/>
    <property type="match status" value="1"/>
</dbReference>
<dbReference type="InterPro" id="IPR049730">
    <property type="entry name" value="SNF2/RAD54-like_C"/>
</dbReference>
<feature type="region of interest" description="Disordered" evidence="2">
    <location>
        <begin position="1"/>
        <end position="270"/>
    </location>
</feature>
<dbReference type="Proteomes" id="UP001431209">
    <property type="component" value="Unassembled WGS sequence"/>
</dbReference>
<comment type="caution">
    <text evidence="5">The sequence shown here is derived from an EMBL/GenBank/DDBJ whole genome shotgun (WGS) entry which is preliminary data.</text>
</comment>
<feature type="compositionally biased region" description="Polar residues" evidence="2">
    <location>
        <begin position="87"/>
        <end position="97"/>
    </location>
</feature>
<feature type="domain" description="Helicase C-terminal" evidence="4">
    <location>
        <begin position="788"/>
        <end position="944"/>
    </location>
</feature>
<evidence type="ECO:0000256" key="2">
    <source>
        <dbReference type="SAM" id="MobiDB-lite"/>
    </source>
</evidence>
<dbReference type="SMART" id="SM00490">
    <property type="entry name" value="HELICc"/>
    <property type="match status" value="1"/>
</dbReference>
<dbReference type="PANTHER" id="PTHR45629">
    <property type="entry name" value="SNF2/RAD54 FAMILY MEMBER"/>
    <property type="match status" value="1"/>
</dbReference>
<dbReference type="GO" id="GO:0015616">
    <property type="term" value="F:DNA translocase activity"/>
    <property type="evidence" value="ECO:0007669"/>
    <property type="project" value="TreeGrafter"/>
</dbReference>
<dbReference type="InterPro" id="IPR001650">
    <property type="entry name" value="Helicase_C-like"/>
</dbReference>
<protein>
    <submittedName>
        <fullName evidence="5">DNA excision repair protein ERCC</fullName>
    </submittedName>
</protein>
<dbReference type="Pfam" id="PF00176">
    <property type="entry name" value="SNF2-rel_dom"/>
    <property type="match status" value="1"/>
</dbReference>
<sequence length="1125" mass="128914">MKGWVKKPSAITDDMGAIKSSSNTKLNKISSQKQPEEEVKKLPTTTKITQKQADTPPKKPTNKVDPPAEDKKTKSTIITDIWYKKPSLSQTTASQKTASDEEEEDITKNFEQYNSSEDESELLKNTKLVKKVPQPESDDEDIIVNTPPNKKKKTPTDDSSEDDRNVKSKRKKKPKTPSSSENFPPDEDIFTRRVRKAKPSKKEPAKKKLKHFQVGGDIHTDDEDAGILTSSEEEKDSSGDESEQDQSSDEEDVSDLIEESPLTPIERIRKKVKSTVYDVPDDEIEDVSSDDDASTPAKTMDKIMREASEKERLEKSKSAPIVRKKPIKPIKDGKTIVQENGWTLDETKDEYSITNHSKKFILYSQLYDCLYDYQREGVKWLAERYTSTHLRGGILADDMGLGKTVQVSSFINGLFESKLAKRVMIVCPVSVLHTWEKELKKWTPNCKDVIMFHKADSDLDRNRIVMGFNNAIEKSGRAVMITSYGMVTTHIDKMLAYFDQHQFDLVVLDEGHRVKNHKTKISINLRKLKCDSKFILTGTPIMNRIGEMWALYDYIFLGDLLGSQKTFKMEYERDIVRSTHRDATNYEKVQGNNLSISLNKKIKPYFMRRTKADVVKIDNALQYIKEKASSKAVISQKNDFIVWCSLTSQQERVYRTFLTSEEVKGALNKTNSALVSFTVLKLICDHHILCKGFNTVTGKGGKKKALLNLSRDSQHDESEDESEDESDDEDDASDEDEDELPTFDNLPKSNLDDNEQDIVDQFEKEEVNERIKLTPVQKLINESTKIKLLTQLLTNNVTNGHRTLIFSQYARMLDIVERVVKEVLKYKYFRIDGTLSNAKERQHRVDTFNKDERYKCFLLTTQVGGIGLTLTGASRVILLDANWNPALDNQAVDRCYRIGQRKNVVVYRLVSCGTIEEKIYRKQIFKDTLSKNVQEKSNQYRYFDTAELREMLSLPEDVKRSKTCDQLQKLHTENRKLYTDLINHIEEIEKMDHVVGLTDHDLLFQKEADDDLNDAEDKMVHDMARYDAIKKKKEEQMQLRMTALNNLRNERMQAMNNTLNGGGLYPQNYYGMMRSVIGQLPPQPHFDGVGAFDDKPINVAESPDRITLLPPTDFKGLIDVIDVDD</sequence>
<feature type="compositionally biased region" description="Acidic residues" evidence="2">
    <location>
        <begin position="220"/>
        <end position="258"/>
    </location>
</feature>
<dbReference type="PROSITE" id="PS51192">
    <property type="entry name" value="HELICASE_ATP_BIND_1"/>
    <property type="match status" value="1"/>
</dbReference>
<keyword evidence="1" id="KW-0378">Hydrolase</keyword>
<keyword evidence="6" id="KW-1185">Reference proteome</keyword>
<dbReference type="PANTHER" id="PTHR45629:SF7">
    <property type="entry name" value="DNA EXCISION REPAIR PROTEIN ERCC-6-RELATED"/>
    <property type="match status" value="1"/>
</dbReference>
<feature type="compositionally biased region" description="Basic residues" evidence="2">
    <location>
        <begin position="192"/>
        <end position="211"/>
    </location>
</feature>
<dbReference type="Gene3D" id="3.40.50.10810">
    <property type="entry name" value="Tandem AAA-ATPase domain"/>
    <property type="match status" value="1"/>
</dbReference>
<proteinExistence type="predicted"/>
<dbReference type="GO" id="GO:0005524">
    <property type="term" value="F:ATP binding"/>
    <property type="evidence" value="ECO:0007669"/>
    <property type="project" value="InterPro"/>
</dbReference>
<reference evidence="5 6" key="1">
    <citation type="submission" date="2024-03" db="EMBL/GenBank/DDBJ databases">
        <title>The Acrasis kona genome and developmental transcriptomes reveal deep origins of eukaryotic multicellular pathways.</title>
        <authorList>
            <person name="Sheikh S."/>
            <person name="Fu C.-J."/>
            <person name="Brown M.W."/>
            <person name="Baldauf S.L."/>
        </authorList>
    </citation>
    <scope>NUCLEOTIDE SEQUENCE [LARGE SCALE GENOMIC DNA]</scope>
    <source>
        <strain evidence="5 6">ATCC MYA-3509</strain>
    </source>
</reference>
<dbReference type="InterPro" id="IPR038718">
    <property type="entry name" value="SNF2-like_sf"/>
</dbReference>
<gene>
    <name evidence="5" type="ORF">AKO1_009758</name>
</gene>
<feature type="compositionally biased region" description="Polar residues" evidence="2">
    <location>
        <begin position="19"/>
        <end position="33"/>
    </location>
</feature>
<dbReference type="InterPro" id="IPR027417">
    <property type="entry name" value="P-loop_NTPase"/>
</dbReference>
<feature type="compositionally biased region" description="Acidic residues" evidence="2">
    <location>
        <begin position="717"/>
        <end position="741"/>
    </location>
</feature>
<dbReference type="InterPro" id="IPR000330">
    <property type="entry name" value="SNF2_N"/>
</dbReference>
<dbReference type="EMBL" id="JAOPGA020001744">
    <property type="protein sequence ID" value="KAL0491019.1"/>
    <property type="molecule type" value="Genomic_DNA"/>
</dbReference>
<dbReference type="CDD" id="cd18793">
    <property type="entry name" value="SF2_C_SNF"/>
    <property type="match status" value="1"/>
</dbReference>
<dbReference type="InterPro" id="IPR014001">
    <property type="entry name" value="Helicase_ATP-bd"/>
</dbReference>
<evidence type="ECO:0000256" key="1">
    <source>
        <dbReference type="ARBA" id="ARBA00022801"/>
    </source>
</evidence>
<feature type="compositionally biased region" description="Polar residues" evidence="2">
    <location>
        <begin position="43"/>
        <end position="53"/>
    </location>
</feature>
<dbReference type="Gene3D" id="3.40.50.300">
    <property type="entry name" value="P-loop containing nucleotide triphosphate hydrolases"/>
    <property type="match status" value="1"/>
</dbReference>
<feature type="domain" description="Helicase ATP-binding" evidence="3">
    <location>
        <begin position="384"/>
        <end position="558"/>
    </location>
</feature>
<evidence type="ECO:0000259" key="3">
    <source>
        <dbReference type="PROSITE" id="PS51192"/>
    </source>
</evidence>
<dbReference type="InterPro" id="IPR050496">
    <property type="entry name" value="SNF2_RAD54_helicase_repair"/>
</dbReference>
<dbReference type="SUPFAM" id="SSF52540">
    <property type="entry name" value="P-loop containing nucleoside triphosphate hydrolases"/>
    <property type="match status" value="2"/>
</dbReference>
<dbReference type="AlphaFoldDB" id="A0AAW2ZNL0"/>
<dbReference type="Pfam" id="PF00271">
    <property type="entry name" value="Helicase_C"/>
    <property type="match status" value="1"/>
</dbReference>
<evidence type="ECO:0000313" key="5">
    <source>
        <dbReference type="EMBL" id="KAL0491019.1"/>
    </source>
</evidence>
<dbReference type="GO" id="GO:0016787">
    <property type="term" value="F:hydrolase activity"/>
    <property type="evidence" value="ECO:0007669"/>
    <property type="project" value="UniProtKB-KW"/>
</dbReference>
<accession>A0AAW2ZNL0</accession>
<evidence type="ECO:0000259" key="4">
    <source>
        <dbReference type="PROSITE" id="PS51194"/>
    </source>
</evidence>
<organism evidence="5 6">
    <name type="scientific">Acrasis kona</name>
    <dbReference type="NCBI Taxonomy" id="1008807"/>
    <lineage>
        <taxon>Eukaryota</taxon>
        <taxon>Discoba</taxon>
        <taxon>Heterolobosea</taxon>
        <taxon>Tetramitia</taxon>
        <taxon>Eutetramitia</taxon>
        <taxon>Acrasidae</taxon>
        <taxon>Acrasis</taxon>
    </lineage>
</organism>
<feature type="region of interest" description="Disordered" evidence="2">
    <location>
        <begin position="708"/>
        <end position="754"/>
    </location>
</feature>